<sequence>MAGRKALSGCGPADSEVVVKVSAPVRAALVVLLLVALLVAAGWLLQRRLIYFPDRSAPRLGAGVQEVSLPTVDGLTLGAWLVRPPPGTPDRRVAVLVAHGNAGNRQGRLPLAAALAGRGLTVLLTDYRGYGGNPGDPSERGLARDADAARAYLIDRAGFPAERLVYFGESLGAAVATALAVRHPPAALVLRSPFTDLPAAGREHYPFLPVRLLLRDRFPVGDLVARVTAATLVVYGTADTVVPPAQSLAVAGRAAGPVRVVAVAGADHNDAALLDGRQLVDAVAELAAGVR</sequence>
<dbReference type="EMBL" id="BOMQ01000070">
    <property type="protein sequence ID" value="GIE52456.1"/>
    <property type="molecule type" value="Genomic_DNA"/>
</dbReference>
<keyword evidence="1" id="KW-0812">Transmembrane</keyword>
<organism evidence="3 4">
    <name type="scientific">Actinoplanes nipponensis</name>
    <dbReference type="NCBI Taxonomy" id="135950"/>
    <lineage>
        <taxon>Bacteria</taxon>
        <taxon>Bacillati</taxon>
        <taxon>Actinomycetota</taxon>
        <taxon>Actinomycetes</taxon>
        <taxon>Micromonosporales</taxon>
        <taxon>Micromonosporaceae</taxon>
        <taxon>Actinoplanes</taxon>
    </lineage>
</organism>
<evidence type="ECO:0000313" key="4">
    <source>
        <dbReference type="Proteomes" id="UP000647172"/>
    </source>
</evidence>
<keyword evidence="1" id="KW-1133">Transmembrane helix</keyword>
<dbReference type="AlphaFoldDB" id="A0A919JNJ7"/>
<dbReference type="PANTHER" id="PTHR12277:SF79">
    <property type="entry name" value="XAA-PRO DIPEPTIDYL-PEPTIDASE-RELATED"/>
    <property type="match status" value="1"/>
</dbReference>
<reference evidence="3" key="1">
    <citation type="submission" date="2021-01" db="EMBL/GenBank/DDBJ databases">
        <title>Whole genome shotgun sequence of Actinoplanes nipponensis NBRC 14063.</title>
        <authorList>
            <person name="Komaki H."/>
            <person name="Tamura T."/>
        </authorList>
    </citation>
    <scope>NUCLEOTIDE SEQUENCE</scope>
    <source>
        <strain evidence="3">NBRC 14063</strain>
    </source>
</reference>
<evidence type="ECO:0000313" key="3">
    <source>
        <dbReference type="EMBL" id="GIE52456.1"/>
    </source>
</evidence>
<name>A0A919JNJ7_9ACTN</name>
<feature type="domain" description="Serine aminopeptidase S33" evidence="2">
    <location>
        <begin position="91"/>
        <end position="199"/>
    </location>
</feature>
<dbReference type="Gene3D" id="3.40.50.1820">
    <property type="entry name" value="alpha/beta hydrolase"/>
    <property type="match status" value="1"/>
</dbReference>
<evidence type="ECO:0000259" key="2">
    <source>
        <dbReference type="Pfam" id="PF12146"/>
    </source>
</evidence>
<dbReference type="InterPro" id="IPR029058">
    <property type="entry name" value="AB_hydrolase_fold"/>
</dbReference>
<proteinExistence type="predicted"/>
<keyword evidence="4" id="KW-1185">Reference proteome</keyword>
<dbReference type="InterPro" id="IPR022742">
    <property type="entry name" value="Hydrolase_4"/>
</dbReference>
<dbReference type="Pfam" id="PF12146">
    <property type="entry name" value="Hydrolase_4"/>
    <property type="match status" value="1"/>
</dbReference>
<gene>
    <name evidence="3" type="ORF">Ani05nite_59900</name>
</gene>
<protein>
    <recommendedName>
        <fullName evidence="2">Serine aminopeptidase S33 domain-containing protein</fullName>
    </recommendedName>
</protein>
<feature type="transmembrane region" description="Helical" evidence="1">
    <location>
        <begin position="25"/>
        <end position="45"/>
    </location>
</feature>
<keyword evidence="1" id="KW-0472">Membrane</keyword>
<dbReference type="Proteomes" id="UP000647172">
    <property type="component" value="Unassembled WGS sequence"/>
</dbReference>
<dbReference type="PANTHER" id="PTHR12277">
    <property type="entry name" value="ALPHA/BETA HYDROLASE DOMAIN-CONTAINING PROTEIN"/>
    <property type="match status" value="1"/>
</dbReference>
<comment type="caution">
    <text evidence="3">The sequence shown here is derived from an EMBL/GenBank/DDBJ whole genome shotgun (WGS) entry which is preliminary data.</text>
</comment>
<dbReference type="SUPFAM" id="SSF53474">
    <property type="entry name" value="alpha/beta-Hydrolases"/>
    <property type="match status" value="1"/>
</dbReference>
<evidence type="ECO:0000256" key="1">
    <source>
        <dbReference type="SAM" id="Phobius"/>
    </source>
</evidence>
<accession>A0A919JNJ7</accession>